<evidence type="ECO:0000313" key="3">
    <source>
        <dbReference type="Proteomes" id="UP001500542"/>
    </source>
</evidence>
<reference evidence="2 3" key="1">
    <citation type="journal article" date="2019" name="Int. J. Syst. Evol. Microbiol.">
        <title>The Global Catalogue of Microorganisms (GCM) 10K type strain sequencing project: providing services to taxonomists for standard genome sequencing and annotation.</title>
        <authorList>
            <consortium name="The Broad Institute Genomics Platform"/>
            <consortium name="The Broad Institute Genome Sequencing Center for Infectious Disease"/>
            <person name="Wu L."/>
            <person name="Ma J."/>
        </authorList>
    </citation>
    <scope>NUCLEOTIDE SEQUENCE [LARGE SCALE GENOMIC DNA]</scope>
    <source>
        <strain evidence="2 3">JCM 10977</strain>
    </source>
</reference>
<name>A0ABN1RTI5_9ACTN</name>
<protein>
    <recommendedName>
        <fullName evidence="1">DUF6036 domain-containing protein</fullName>
    </recommendedName>
</protein>
<dbReference type="EMBL" id="BAAAHK010000024">
    <property type="protein sequence ID" value="GAA0962923.1"/>
    <property type="molecule type" value="Genomic_DNA"/>
</dbReference>
<keyword evidence="3" id="KW-1185">Reference proteome</keyword>
<proteinExistence type="predicted"/>
<gene>
    <name evidence="2" type="ORF">GCM10009554_81590</name>
</gene>
<feature type="domain" description="DUF6036" evidence="1">
    <location>
        <begin position="16"/>
        <end position="143"/>
    </location>
</feature>
<dbReference type="Proteomes" id="UP001500542">
    <property type="component" value="Unassembled WGS sequence"/>
</dbReference>
<evidence type="ECO:0000259" key="1">
    <source>
        <dbReference type="Pfam" id="PF19502"/>
    </source>
</evidence>
<organism evidence="2 3">
    <name type="scientific">Kribbella koreensis</name>
    <dbReference type="NCBI Taxonomy" id="57909"/>
    <lineage>
        <taxon>Bacteria</taxon>
        <taxon>Bacillati</taxon>
        <taxon>Actinomycetota</taxon>
        <taxon>Actinomycetes</taxon>
        <taxon>Propionibacteriales</taxon>
        <taxon>Kribbellaceae</taxon>
        <taxon>Kribbella</taxon>
    </lineage>
</organism>
<dbReference type="InterPro" id="IPR045792">
    <property type="entry name" value="DUF6036"/>
</dbReference>
<dbReference type="Pfam" id="PF19502">
    <property type="entry name" value="DUF6036"/>
    <property type="match status" value="1"/>
</dbReference>
<dbReference type="RefSeq" id="WP_343983797.1">
    <property type="nucleotide sequence ID" value="NZ_BAAAHK010000024.1"/>
</dbReference>
<accession>A0ABN1RTI5</accession>
<evidence type="ECO:0000313" key="2">
    <source>
        <dbReference type="EMBL" id="GAA0962923.1"/>
    </source>
</evidence>
<sequence>MSDPRNEFTAGEIVDLLSDLDQRLTARGISAAVFVVGGAAIAVTSDDSPRRTEDVDAITRDEAVIEEARVMARERKLPEDWLNTSASAWMPPLPEGALRRGEAPGLHITYASDEFLLATKLVAQRRKDAADIVALAKRLSMEHASADDLERLIHRYYTDEDSLEFILDGNDIGRETHLLAVRAARLLASQSV</sequence>
<comment type="caution">
    <text evidence="2">The sequence shown here is derived from an EMBL/GenBank/DDBJ whole genome shotgun (WGS) entry which is preliminary data.</text>
</comment>